<comment type="caution">
    <text evidence="2">The sequence shown here is derived from an EMBL/GenBank/DDBJ whole genome shotgun (WGS) entry which is preliminary data.</text>
</comment>
<accession>A0A2P6TQN5</accession>
<organism evidence="2 3">
    <name type="scientific">Chlorella sorokiniana</name>
    <name type="common">Freshwater green alga</name>
    <dbReference type="NCBI Taxonomy" id="3076"/>
    <lineage>
        <taxon>Eukaryota</taxon>
        <taxon>Viridiplantae</taxon>
        <taxon>Chlorophyta</taxon>
        <taxon>core chlorophytes</taxon>
        <taxon>Trebouxiophyceae</taxon>
        <taxon>Chlorellales</taxon>
        <taxon>Chlorellaceae</taxon>
        <taxon>Chlorella clade</taxon>
        <taxon>Chlorella</taxon>
    </lineage>
</organism>
<sequence length="823" mass="84974">MTHALLRLLNELDALLAELAGPPAASGRPGISLHQNVQTWRAAALAAAEQAGRLEGQQADELCSALIAAAARVTASEAFTGARQGGLPLWLSVAVKLLHGCAALASGCLDASQSAEAVAALWRSASLVLQHSAIALQVATSRLTESGFSNGVLATINSHSKPIVALLQCPSSNQPSGSQPGDSQPGGSQPNSSQHSQPDLTPVPLQSLILWLLAAGQALRTLRPTHGLTDEYAVCLGRVLELLLLLDSLPRSQLAPQMQRAHFGAMVAAPAAAICWLLCGSPGRCQLGALSQPACRQADSLAVAHIAALSSLADSSNPAGTAWLLPASASSVIDGLVSLLQCGPASLAAHPDVQPLFLSSLSALPQEGDSRWEFLQLSVLKASVARTPLLGALLLGTRAWEALGGEKLEHATGRQLMTPLVHALLVLLQRLHDAAAQALPEAASSGSSHPAAPQLLSAVTCWNRAVGPTSSGANGQGLANPSSAAWESVRLQSSGAGSGDGGGGGGKPVSQQLSRLLQGLGAPSLDAAAANTLKESCDAFVVEVKELSSLEGSPRELAALQRTLERAPERIQAGVLNDVFYMWRLQSSHCLMTACLALGTLAGLPPGSYARLAAFCFQRVWTHGVAVLQSVARMTPILMQPDGHTRTQVNALLSQLKLVAQILQNELEDPAAALPPTQLAEWLKACTTVALSLPPQDADLKRVISVFAQVAFNVCCATCYAAQGTAVAADTQLQDAFVALLQPFVAGTAAALQSMEALAPAHVEALQALHSSGGADALKRSPETALMAAQSLAHAIECGPAALGTRRDVADLFTASLRCLPQC</sequence>
<protein>
    <submittedName>
        <fullName evidence="2">Uncharacterized protein</fullName>
    </submittedName>
</protein>
<dbReference type="AlphaFoldDB" id="A0A2P6TQN5"/>
<gene>
    <name evidence="2" type="ORF">C2E21_5216</name>
</gene>
<evidence type="ECO:0000256" key="1">
    <source>
        <dbReference type="SAM" id="MobiDB-lite"/>
    </source>
</evidence>
<reference evidence="2 3" key="1">
    <citation type="journal article" date="2018" name="Plant J.">
        <title>Genome sequences of Chlorella sorokiniana UTEX 1602 and Micractinium conductrix SAG 241.80: implications to maltose excretion by a green alga.</title>
        <authorList>
            <person name="Arriola M.B."/>
            <person name="Velmurugan N."/>
            <person name="Zhang Y."/>
            <person name="Plunkett M.H."/>
            <person name="Hondzo H."/>
            <person name="Barney B.M."/>
        </authorList>
    </citation>
    <scope>NUCLEOTIDE SEQUENCE [LARGE SCALE GENOMIC DNA]</scope>
    <source>
        <strain evidence="3">UTEX 1602</strain>
    </source>
</reference>
<feature type="region of interest" description="Disordered" evidence="1">
    <location>
        <begin position="171"/>
        <end position="199"/>
    </location>
</feature>
<proteinExistence type="predicted"/>
<dbReference type="Proteomes" id="UP000239899">
    <property type="component" value="Unassembled WGS sequence"/>
</dbReference>
<evidence type="ECO:0000313" key="2">
    <source>
        <dbReference type="EMBL" id="PRW56351.1"/>
    </source>
</evidence>
<dbReference type="EMBL" id="LHPG02000009">
    <property type="protein sequence ID" value="PRW56351.1"/>
    <property type="molecule type" value="Genomic_DNA"/>
</dbReference>
<name>A0A2P6TQN5_CHLSO</name>
<evidence type="ECO:0000313" key="3">
    <source>
        <dbReference type="Proteomes" id="UP000239899"/>
    </source>
</evidence>
<keyword evidence="3" id="KW-1185">Reference proteome</keyword>